<dbReference type="NCBIfam" id="NF005992">
    <property type="entry name" value="PRK08116.1"/>
    <property type="match status" value="1"/>
</dbReference>
<evidence type="ECO:0000259" key="1">
    <source>
        <dbReference type="SMART" id="SM00382"/>
    </source>
</evidence>
<dbReference type="Pfam" id="PF01695">
    <property type="entry name" value="IstB_IS21"/>
    <property type="match status" value="1"/>
</dbReference>
<dbReference type="InterPro" id="IPR027417">
    <property type="entry name" value="P-loop_NTPase"/>
</dbReference>
<dbReference type="InterPro" id="IPR003593">
    <property type="entry name" value="AAA+_ATPase"/>
</dbReference>
<sequence length="274" mass="31247">MVSTSTSSASKATGYHCPVCGQLVKPKTVAFLGRSFTVQPRCRCEVEQFEREMARLTGQNKAKRLFAMEQLGDRFDRCIFETFEPRPGTEMALKMARDYCDRFEHWKGTSLMLWGRPGCGKTHLASAVAKELDNRGKTVVFQTVSELLARIRSTFDRDKSNETEQEIMQALLSCDLLVLDDLGAEKVTDWVQDVLFRIVDGRYRMTKPILVTTNLSPNDLPRTIGERITDRLLEITVPVEIKATSYRMELAKARAQKILREMREEEERNAAAAR</sequence>
<organism evidence="2 3">
    <name type="scientific">Candidatus Reconcilbacillus cellulovorans</name>
    <dbReference type="NCBI Taxonomy" id="1906605"/>
    <lineage>
        <taxon>Bacteria</taxon>
        <taxon>Bacillati</taxon>
        <taxon>Bacillota</taxon>
        <taxon>Bacilli</taxon>
        <taxon>Bacillales</taxon>
        <taxon>Paenibacillaceae</taxon>
        <taxon>Candidatus Reconcilbacillus</taxon>
    </lineage>
</organism>
<protein>
    <recommendedName>
        <fullName evidence="1">AAA+ ATPase domain-containing protein</fullName>
    </recommendedName>
</protein>
<comment type="caution">
    <text evidence="2">The sequence shown here is derived from an EMBL/GenBank/DDBJ whole genome shotgun (WGS) entry which is preliminary data.</text>
</comment>
<evidence type="ECO:0000313" key="3">
    <source>
        <dbReference type="Proteomes" id="UP000243688"/>
    </source>
</evidence>
<dbReference type="CDD" id="cd00009">
    <property type="entry name" value="AAA"/>
    <property type="match status" value="1"/>
</dbReference>
<dbReference type="Gene3D" id="3.40.50.300">
    <property type="entry name" value="P-loop containing nucleotide triphosphate hydrolases"/>
    <property type="match status" value="1"/>
</dbReference>
<evidence type="ECO:0000313" key="2">
    <source>
        <dbReference type="EMBL" id="PDO11777.1"/>
    </source>
</evidence>
<accession>A0A2A6E4T2</accession>
<reference evidence="2 3" key="1">
    <citation type="submission" date="2016-12" db="EMBL/GenBank/DDBJ databases">
        <title>Candidatus Reconcilibacillus cellulovorans genome.</title>
        <authorList>
            <person name="Kolinko S."/>
            <person name="Wu Y.-W."/>
            <person name="Tachea F."/>
            <person name="Denzel E."/>
            <person name="Hiras J."/>
            <person name="Baecker N."/>
            <person name="Chan L.J."/>
            <person name="Eichorst S.A."/>
            <person name="Frey D."/>
            <person name="Adams P.D."/>
            <person name="Pray T."/>
            <person name="Tanjore D."/>
            <person name="Petzold C.J."/>
            <person name="Gladden J.M."/>
            <person name="Simmons B.A."/>
            <person name="Singer S.W."/>
        </authorList>
    </citation>
    <scope>NUCLEOTIDE SEQUENCE [LARGE SCALE GENOMIC DNA]</scope>
    <source>
        <strain evidence="2">JTherm</strain>
    </source>
</reference>
<dbReference type="GO" id="GO:0005524">
    <property type="term" value="F:ATP binding"/>
    <property type="evidence" value="ECO:0007669"/>
    <property type="project" value="InterPro"/>
</dbReference>
<dbReference type="InterPro" id="IPR002611">
    <property type="entry name" value="IstB_ATP-bd"/>
</dbReference>
<dbReference type="AlphaFoldDB" id="A0A2A6E4T2"/>
<dbReference type="SUPFAM" id="SSF52540">
    <property type="entry name" value="P-loop containing nucleoside triphosphate hydrolases"/>
    <property type="match status" value="1"/>
</dbReference>
<dbReference type="PANTHER" id="PTHR30050:SF4">
    <property type="entry name" value="ATP-BINDING PROTEIN RV3427C IN INSERTION SEQUENCE-RELATED"/>
    <property type="match status" value="1"/>
</dbReference>
<name>A0A2A6E4T2_9BACL</name>
<dbReference type="GO" id="GO:0006260">
    <property type="term" value="P:DNA replication"/>
    <property type="evidence" value="ECO:0007669"/>
    <property type="project" value="TreeGrafter"/>
</dbReference>
<feature type="domain" description="AAA+ ATPase" evidence="1">
    <location>
        <begin position="107"/>
        <end position="239"/>
    </location>
</feature>
<dbReference type="PANTHER" id="PTHR30050">
    <property type="entry name" value="CHROMOSOMAL REPLICATION INITIATOR PROTEIN DNAA"/>
    <property type="match status" value="1"/>
</dbReference>
<dbReference type="EMBL" id="MOXJ01000001">
    <property type="protein sequence ID" value="PDO11777.1"/>
    <property type="molecule type" value="Genomic_DNA"/>
</dbReference>
<proteinExistence type="predicted"/>
<gene>
    <name evidence="2" type="ORF">BLM47_00180</name>
</gene>
<dbReference type="SMART" id="SM00382">
    <property type="entry name" value="AAA"/>
    <property type="match status" value="1"/>
</dbReference>
<dbReference type="Proteomes" id="UP000243688">
    <property type="component" value="Unassembled WGS sequence"/>
</dbReference>